<evidence type="ECO:0000256" key="10">
    <source>
        <dbReference type="ARBA" id="ARBA00022840"/>
    </source>
</evidence>
<evidence type="ECO:0000256" key="1">
    <source>
        <dbReference type="ARBA" id="ARBA00003531"/>
    </source>
</evidence>
<evidence type="ECO:0000256" key="8">
    <source>
        <dbReference type="ARBA" id="ARBA00022741"/>
    </source>
</evidence>
<keyword evidence="6 13" id="KW-0963">Cytoplasm</keyword>
<dbReference type="Proteomes" id="UP000019151">
    <property type="component" value="Chromosome"/>
</dbReference>
<keyword evidence="16" id="KW-1185">Reference proteome</keyword>
<dbReference type="EC" id="2.7.4.8" evidence="4 13"/>
<dbReference type="eggNOG" id="COG0194">
    <property type="taxonomic scope" value="Bacteria"/>
</dbReference>
<dbReference type="InterPro" id="IPR027417">
    <property type="entry name" value="P-loop_NTPase"/>
</dbReference>
<dbReference type="PATRIC" id="fig|861299.3.peg.3373"/>
<dbReference type="InterPro" id="IPR020590">
    <property type="entry name" value="Guanylate_kinase_CS"/>
</dbReference>
<feature type="binding site" evidence="13">
    <location>
        <begin position="10"/>
        <end position="17"/>
    </location>
    <ligand>
        <name>ATP</name>
        <dbReference type="ChEBI" id="CHEBI:30616"/>
    </ligand>
</feature>
<organism evidence="15 16">
    <name type="scientific">Gemmatirosa kalamazoonensis</name>
    <dbReference type="NCBI Taxonomy" id="861299"/>
    <lineage>
        <taxon>Bacteria</taxon>
        <taxon>Pseudomonadati</taxon>
        <taxon>Gemmatimonadota</taxon>
        <taxon>Gemmatimonadia</taxon>
        <taxon>Gemmatimonadales</taxon>
        <taxon>Gemmatimonadaceae</taxon>
        <taxon>Gemmatirosa</taxon>
    </lineage>
</organism>
<keyword evidence="10 13" id="KW-0067">ATP-binding</keyword>
<evidence type="ECO:0000256" key="11">
    <source>
        <dbReference type="ARBA" id="ARBA00030128"/>
    </source>
</evidence>
<dbReference type="CDD" id="cd00071">
    <property type="entry name" value="GMPK"/>
    <property type="match status" value="1"/>
</dbReference>
<keyword evidence="9 13" id="KW-0418">Kinase</keyword>
<dbReference type="NCBIfam" id="TIGR03263">
    <property type="entry name" value="guanyl_kin"/>
    <property type="match status" value="1"/>
</dbReference>
<evidence type="ECO:0000256" key="6">
    <source>
        <dbReference type="ARBA" id="ARBA00022490"/>
    </source>
</evidence>
<dbReference type="SUPFAM" id="SSF52540">
    <property type="entry name" value="P-loop containing nucleoside triphosphate hydrolases"/>
    <property type="match status" value="1"/>
</dbReference>
<dbReference type="FunFam" id="3.30.63.10:FF:000005">
    <property type="entry name" value="Guanylate kinase"/>
    <property type="match status" value="1"/>
</dbReference>
<dbReference type="RefSeq" id="WP_025412324.1">
    <property type="nucleotide sequence ID" value="NZ_CP007128.1"/>
</dbReference>
<dbReference type="OrthoDB" id="9808150at2"/>
<dbReference type="InterPro" id="IPR008144">
    <property type="entry name" value="Guanylate_kin-like_dom"/>
</dbReference>
<dbReference type="Gene3D" id="3.30.63.10">
    <property type="entry name" value="Guanylate Kinase phosphate binding domain"/>
    <property type="match status" value="1"/>
</dbReference>
<comment type="subcellular location">
    <subcellularLocation>
        <location evidence="2 13">Cytoplasm</location>
    </subcellularLocation>
</comment>
<comment type="similarity">
    <text evidence="3 13">Belongs to the guanylate kinase family.</text>
</comment>
<evidence type="ECO:0000256" key="7">
    <source>
        <dbReference type="ARBA" id="ARBA00022679"/>
    </source>
</evidence>
<accession>W0RN41</accession>
<comment type="function">
    <text evidence="1 13">Essential for recycling GMP and indirectly, cGMP.</text>
</comment>
<feature type="domain" description="Guanylate kinase-like" evidence="14">
    <location>
        <begin position="3"/>
        <end position="181"/>
    </location>
</feature>
<evidence type="ECO:0000256" key="12">
    <source>
        <dbReference type="ARBA" id="ARBA00048594"/>
    </source>
</evidence>
<sequence length="215" mass="23958">MKPFPLILSSPSGGGKTTIARRLLAERGDVGYSVSCTTRAPRGREQNGVDYHFMPVEEFLARIDRGEFAEYAEVHGNLYGTLRSEVKRVLDTGRHVIMDIDPQGARKFAAAFPESVLVFVLPPNARVLYERLSARSTDSAESIARRLRNARDEIAAVHEYDYVIINEDLDTAVRQVGSIIDAESARRDRIHALDAQIAELLSELGQRLDHHTSVS</sequence>
<evidence type="ECO:0000256" key="4">
    <source>
        <dbReference type="ARBA" id="ARBA00012961"/>
    </source>
</evidence>
<dbReference type="HAMAP" id="MF_00328">
    <property type="entry name" value="Guanylate_kinase"/>
    <property type="match status" value="1"/>
</dbReference>
<protein>
    <recommendedName>
        <fullName evidence="5 13">Guanylate kinase</fullName>
        <ecNumber evidence="4 13">2.7.4.8</ecNumber>
    </recommendedName>
    <alternativeName>
        <fullName evidence="11 13">GMP kinase</fullName>
    </alternativeName>
</protein>
<dbReference type="PROSITE" id="PS00856">
    <property type="entry name" value="GUANYLATE_KINASE_1"/>
    <property type="match status" value="1"/>
</dbReference>
<dbReference type="GO" id="GO:0005524">
    <property type="term" value="F:ATP binding"/>
    <property type="evidence" value="ECO:0007669"/>
    <property type="project" value="UniProtKB-UniRule"/>
</dbReference>
<dbReference type="PROSITE" id="PS50052">
    <property type="entry name" value="GUANYLATE_KINASE_2"/>
    <property type="match status" value="1"/>
</dbReference>
<dbReference type="AlphaFoldDB" id="W0RN41"/>
<dbReference type="PANTHER" id="PTHR23117:SF13">
    <property type="entry name" value="GUANYLATE KINASE"/>
    <property type="match status" value="1"/>
</dbReference>
<dbReference type="FunCoup" id="W0RN41">
    <property type="interactions" value="465"/>
</dbReference>
<dbReference type="EMBL" id="CP007128">
    <property type="protein sequence ID" value="AHG90858.1"/>
    <property type="molecule type" value="Genomic_DNA"/>
</dbReference>
<evidence type="ECO:0000256" key="13">
    <source>
        <dbReference type="HAMAP-Rule" id="MF_00328"/>
    </source>
</evidence>
<dbReference type="PANTHER" id="PTHR23117">
    <property type="entry name" value="GUANYLATE KINASE-RELATED"/>
    <property type="match status" value="1"/>
</dbReference>
<name>W0RN41_9BACT</name>
<dbReference type="Gene3D" id="3.40.50.300">
    <property type="entry name" value="P-loop containing nucleotide triphosphate hydrolases"/>
    <property type="match status" value="1"/>
</dbReference>
<dbReference type="KEGG" id="gba:J421_3321"/>
<keyword evidence="8 13" id="KW-0547">Nucleotide-binding</keyword>
<comment type="catalytic activity">
    <reaction evidence="12 13">
        <text>GMP + ATP = GDP + ADP</text>
        <dbReference type="Rhea" id="RHEA:20780"/>
        <dbReference type="ChEBI" id="CHEBI:30616"/>
        <dbReference type="ChEBI" id="CHEBI:58115"/>
        <dbReference type="ChEBI" id="CHEBI:58189"/>
        <dbReference type="ChEBI" id="CHEBI:456216"/>
        <dbReference type="EC" id="2.7.4.8"/>
    </reaction>
</comment>
<dbReference type="Pfam" id="PF00625">
    <property type="entry name" value="Guanylate_kin"/>
    <property type="match status" value="1"/>
</dbReference>
<evidence type="ECO:0000256" key="2">
    <source>
        <dbReference type="ARBA" id="ARBA00004496"/>
    </source>
</evidence>
<dbReference type="InParanoid" id="W0RN41"/>
<reference evidence="15 16" key="1">
    <citation type="journal article" date="2014" name="Genome Announc.">
        <title>Genome Sequence and Methylome of Soil Bacterium Gemmatirosa kalamazoonensis KBS708T, a Member of the Rarely Cultivated Gemmatimonadetes Phylum.</title>
        <authorList>
            <person name="Debruyn J.M."/>
            <person name="Radosevich M."/>
            <person name="Wommack K.E."/>
            <person name="Polson S.W."/>
            <person name="Hauser L.J."/>
            <person name="Fawaz M.N."/>
            <person name="Korlach J."/>
            <person name="Tsai Y.C."/>
        </authorList>
    </citation>
    <scope>NUCLEOTIDE SEQUENCE [LARGE SCALE GENOMIC DNA]</scope>
    <source>
        <strain evidence="15 16">KBS708</strain>
    </source>
</reference>
<evidence type="ECO:0000256" key="5">
    <source>
        <dbReference type="ARBA" id="ARBA00016296"/>
    </source>
</evidence>
<dbReference type="InterPro" id="IPR008145">
    <property type="entry name" value="GK/Ca_channel_bsu"/>
</dbReference>
<keyword evidence="7 13" id="KW-0808">Transferase</keyword>
<evidence type="ECO:0000313" key="16">
    <source>
        <dbReference type="Proteomes" id="UP000019151"/>
    </source>
</evidence>
<evidence type="ECO:0000313" key="15">
    <source>
        <dbReference type="EMBL" id="AHG90858.1"/>
    </source>
</evidence>
<dbReference type="InterPro" id="IPR017665">
    <property type="entry name" value="Guanylate_kinase"/>
</dbReference>
<evidence type="ECO:0000259" key="14">
    <source>
        <dbReference type="PROSITE" id="PS50052"/>
    </source>
</evidence>
<dbReference type="HOGENOM" id="CLU_001715_1_0_0"/>
<dbReference type="STRING" id="861299.J421_3321"/>
<dbReference type="SMART" id="SM00072">
    <property type="entry name" value="GuKc"/>
    <property type="match status" value="1"/>
</dbReference>
<dbReference type="GO" id="GO:0005829">
    <property type="term" value="C:cytosol"/>
    <property type="evidence" value="ECO:0007669"/>
    <property type="project" value="TreeGrafter"/>
</dbReference>
<evidence type="ECO:0000256" key="9">
    <source>
        <dbReference type="ARBA" id="ARBA00022777"/>
    </source>
</evidence>
<dbReference type="GO" id="GO:0004385">
    <property type="term" value="F:GMP kinase activity"/>
    <property type="evidence" value="ECO:0007669"/>
    <property type="project" value="UniProtKB-UniRule"/>
</dbReference>
<evidence type="ECO:0000256" key="3">
    <source>
        <dbReference type="ARBA" id="ARBA00005790"/>
    </source>
</evidence>
<proteinExistence type="inferred from homology"/>
<gene>
    <name evidence="13" type="primary">gmk</name>
    <name evidence="15" type="ORF">J421_3321</name>
</gene>